<feature type="transmembrane region" description="Helical" evidence="1">
    <location>
        <begin position="190"/>
        <end position="213"/>
    </location>
</feature>
<evidence type="ECO:0008006" key="4">
    <source>
        <dbReference type="Google" id="ProtNLM"/>
    </source>
</evidence>
<sequence length="319" mass="35676">MGALFYSSRLSAVGLVSHSVAILCTIFRFAYRGWMHHLWWEDAWAAIALIADVVCLVCIWLDRKKSCEYPSLRSNTDRMFMSIQVWILTVAFTSVQWAARMSIVFSIIRVTNHSNFKVHRRITYLIAVSFACMWVALLVHRLTLCAYHSCRMGKPVALSVLITDTIADFVLVVTPLKFWRNTGLSRSTKILVLSSFSASILITAVTIPHSIILIKVQKAGTVTIIFAHVKSALSLVVCNLLVIVTFVYRVCWKETFDLDQPVTSRGVLTSVVFVQMPCTNTGTSLGLEDGEIETEAMNARTQDESMVCVEEGTGTQAEH</sequence>
<evidence type="ECO:0000313" key="2">
    <source>
        <dbReference type="EMBL" id="KIK43274.1"/>
    </source>
</evidence>
<organism evidence="2 3">
    <name type="scientific">Suillus luteus UH-Slu-Lm8-n1</name>
    <dbReference type="NCBI Taxonomy" id="930992"/>
    <lineage>
        <taxon>Eukaryota</taxon>
        <taxon>Fungi</taxon>
        <taxon>Dikarya</taxon>
        <taxon>Basidiomycota</taxon>
        <taxon>Agaricomycotina</taxon>
        <taxon>Agaricomycetes</taxon>
        <taxon>Agaricomycetidae</taxon>
        <taxon>Boletales</taxon>
        <taxon>Suillineae</taxon>
        <taxon>Suillaceae</taxon>
        <taxon>Suillus</taxon>
    </lineage>
</organism>
<feature type="transmembrane region" description="Helical" evidence="1">
    <location>
        <begin position="43"/>
        <end position="62"/>
    </location>
</feature>
<gene>
    <name evidence="2" type="ORF">CY34DRAFT_804048</name>
</gene>
<dbReference type="InParanoid" id="A0A0D0AZU3"/>
<feature type="transmembrane region" description="Helical" evidence="1">
    <location>
        <begin position="225"/>
        <end position="248"/>
    </location>
</feature>
<keyword evidence="1" id="KW-1133">Transmembrane helix</keyword>
<feature type="transmembrane region" description="Helical" evidence="1">
    <location>
        <begin position="12"/>
        <end position="31"/>
    </location>
</feature>
<keyword evidence="1" id="KW-0472">Membrane</keyword>
<name>A0A0D0AZU3_9AGAM</name>
<dbReference type="PANTHER" id="PTHR33048:SF19">
    <property type="entry name" value="MEMBRANE PROTEIN PTH11-LIKE, PUTATIVE (AFU_ORTHOLOGUE AFUA_1G14080)-RELATED"/>
    <property type="match status" value="1"/>
</dbReference>
<evidence type="ECO:0000313" key="3">
    <source>
        <dbReference type="Proteomes" id="UP000054485"/>
    </source>
</evidence>
<protein>
    <recommendedName>
        <fullName evidence="4">Integral membrane protein</fullName>
    </recommendedName>
</protein>
<dbReference type="HOGENOM" id="CLU_052841_2_1_1"/>
<dbReference type="OrthoDB" id="444631at2759"/>
<feature type="transmembrane region" description="Helical" evidence="1">
    <location>
        <begin position="122"/>
        <end position="144"/>
    </location>
</feature>
<keyword evidence="1" id="KW-0812">Transmembrane</keyword>
<feature type="transmembrane region" description="Helical" evidence="1">
    <location>
        <begin position="83"/>
        <end position="110"/>
    </location>
</feature>
<accession>A0A0D0AZU3</accession>
<proteinExistence type="predicted"/>
<reference evidence="2 3" key="1">
    <citation type="submission" date="2014-04" db="EMBL/GenBank/DDBJ databases">
        <authorList>
            <consortium name="DOE Joint Genome Institute"/>
            <person name="Kuo A."/>
            <person name="Ruytinx J."/>
            <person name="Rineau F."/>
            <person name="Colpaert J."/>
            <person name="Kohler A."/>
            <person name="Nagy L.G."/>
            <person name="Floudas D."/>
            <person name="Copeland A."/>
            <person name="Barry K.W."/>
            <person name="Cichocki N."/>
            <person name="Veneault-Fourrey C."/>
            <person name="LaButti K."/>
            <person name="Lindquist E.A."/>
            <person name="Lipzen A."/>
            <person name="Lundell T."/>
            <person name="Morin E."/>
            <person name="Murat C."/>
            <person name="Sun H."/>
            <person name="Tunlid A."/>
            <person name="Henrissat B."/>
            <person name="Grigoriev I.V."/>
            <person name="Hibbett D.S."/>
            <person name="Martin F."/>
            <person name="Nordberg H.P."/>
            <person name="Cantor M.N."/>
            <person name="Hua S.X."/>
        </authorList>
    </citation>
    <scope>NUCLEOTIDE SEQUENCE [LARGE SCALE GENOMIC DNA]</scope>
    <source>
        <strain evidence="2 3">UH-Slu-Lm8-n1</strain>
    </source>
</reference>
<dbReference type="PANTHER" id="PTHR33048">
    <property type="entry name" value="PTH11-LIKE INTEGRAL MEMBRANE PROTEIN (AFU_ORTHOLOGUE AFUA_5G11245)"/>
    <property type="match status" value="1"/>
</dbReference>
<dbReference type="InterPro" id="IPR052337">
    <property type="entry name" value="SAT4-like"/>
</dbReference>
<dbReference type="AlphaFoldDB" id="A0A0D0AZU3"/>
<dbReference type="STRING" id="930992.A0A0D0AZU3"/>
<reference evidence="3" key="2">
    <citation type="submission" date="2015-01" db="EMBL/GenBank/DDBJ databases">
        <title>Evolutionary Origins and Diversification of the Mycorrhizal Mutualists.</title>
        <authorList>
            <consortium name="DOE Joint Genome Institute"/>
            <consortium name="Mycorrhizal Genomics Consortium"/>
            <person name="Kohler A."/>
            <person name="Kuo A."/>
            <person name="Nagy L.G."/>
            <person name="Floudas D."/>
            <person name="Copeland A."/>
            <person name="Barry K.W."/>
            <person name="Cichocki N."/>
            <person name="Veneault-Fourrey C."/>
            <person name="LaButti K."/>
            <person name="Lindquist E.A."/>
            <person name="Lipzen A."/>
            <person name="Lundell T."/>
            <person name="Morin E."/>
            <person name="Murat C."/>
            <person name="Riley R."/>
            <person name="Ohm R."/>
            <person name="Sun H."/>
            <person name="Tunlid A."/>
            <person name="Henrissat B."/>
            <person name="Grigoriev I.V."/>
            <person name="Hibbett D.S."/>
            <person name="Martin F."/>
        </authorList>
    </citation>
    <scope>NUCLEOTIDE SEQUENCE [LARGE SCALE GENOMIC DNA]</scope>
    <source>
        <strain evidence="3">UH-Slu-Lm8-n1</strain>
    </source>
</reference>
<dbReference type="Proteomes" id="UP000054485">
    <property type="component" value="Unassembled WGS sequence"/>
</dbReference>
<evidence type="ECO:0000256" key="1">
    <source>
        <dbReference type="SAM" id="Phobius"/>
    </source>
</evidence>
<keyword evidence="3" id="KW-1185">Reference proteome</keyword>
<dbReference type="EMBL" id="KN835217">
    <property type="protein sequence ID" value="KIK43274.1"/>
    <property type="molecule type" value="Genomic_DNA"/>
</dbReference>